<keyword evidence="4" id="KW-1185">Reference proteome</keyword>
<evidence type="ECO:0000256" key="2">
    <source>
        <dbReference type="SAM" id="Phobius"/>
    </source>
</evidence>
<dbReference type="AlphaFoldDB" id="A0A399SFH9"/>
<dbReference type="OrthoDB" id="839995at2"/>
<accession>A0A399SFH9</accession>
<dbReference type="Gene3D" id="1.20.120.1490">
    <property type="match status" value="1"/>
</dbReference>
<feature type="transmembrane region" description="Helical" evidence="2">
    <location>
        <begin position="6"/>
        <end position="26"/>
    </location>
</feature>
<comment type="caution">
    <text evidence="3">The sequence shown here is derived from an EMBL/GenBank/DDBJ whole genome shotgun (WGS) entry which is preliminary data.</text>
</comment>
<sequence length="156" mass="17841">MSNSKYKIGFYVLLAINLALVGLFVFRPKVPMPQKDMKEEISLKLNLTEAQKAIFFELAEDHRETIDSLERQQRAYIESLFSQLITSNADRNKTALLQEILQLEEEKITVTYAHFESLKSICTEEQLESFDEVILRIVPALTNSPGRPGNPARAPR</sequence>
<feature type="coiled-coil region" evidence="1">
    <location>
        <begin position="59"/>
        <end position="106"/>
    </location>
</feature>
<dbReference type="Proteomes" id="UP000266005">
    <property type="component" value="Unassembled WGS sequence"/>
</dbReference>
<evidence type="ECO:0000313" key="3">
    <source>
        <dbReference type="EMBL" id="RIJ42896.1"/>
    </source>
</evidence>
<dbReference type="RefSeq" id="WP_119430778.1">
    <property type="nucleotide sequence ID" value="NZ_QWGE01000001.1"/>
</dbReference>
<proteinExistence type="predicted"/>
<gene>
    <name evidence="3" type="ORF">D1627_03375</name>
</gene>
<evidence type="ECO:0000313" key="4">
    <source>
        <dbReference type="Proteomes" id="UP000266005"/>
    </source>
</evidence>
<keyword evidence="2" id="KW-0812">Transmembrane</keyword>
<keyword evidence="1" id="KW-0175">Coiled coil</keyword>
<protein>
    <submittedName>
        <fullName evidence="3">Periplasmic heavy metal sensor</fullName>
    </submittedName>
</protein>
<keyword evidence="2" id="KW-1133">Transmembrane helix</keyword>
<evidence type="ECO:0000256" key="1">
    <source>
        <dbReference type="SAM" id="Coils"/>
    </source>
</evidence>
<organism evidence="3 4">
    <name type="scientific">Pontibacter oryzae</name>
    <dbReference type="NCBI Taxonomy" id="2304593"/>
    <lineage>
        <taxon>Bacteria</taxon>
        <taxon>Pseudomonadati</taxon>
        <taxon>Bacteroidota</taxon>
        <taxon>Cytophagia</taxon>
        <taxon>Cytophagales</taxon>
        <taxon>Hymenobacteraceae</taxon>
        <taxon>Pontibacter</taxon>
    </lineage>
</organism>
<keyword evidence="2" id="KW-0472">Membrane</keyword>
<name>A0A399SFH9_9BACT</name>
<dbReference type="EMBL" id="QWGE01000001">
    <property type="protein sequence ID" value="RIJ42896.1"/>
    <property type="molecule type" value="Genomic_DNA"/>
</dbReference>
<reference evidence="4" key="1">
    <citation type="submission" date="2018-08" db="EMBL/GenBank/DDBJ databases">
        <title>Mucilaginibacter sp. MYSH2.</title>
        <authorList>
            <person name="Seo T."/>
        </authorList>
    </citation>
    <scope>NUCLEOTIDE SEQUENCE [LARGE SCALE GENOMIC DNA]</scope>
    <source>
        <strain evidence="4">KIRAN</strain>
    </source>
</reference>